<evidence type="ECO:0000256" key="7">
    <source>
        <dbReference type="ARBA" id="ARBA00023136"/>
    </source>
</evidence>
<evidence type="ECO:0000313" key="9">
    <source>
        <dbReference type="Ensembl" id="ENSEEEP00000009480.2"/>
    </source>
</evidence>
<evidence type="ECO:0000256" key="4">
    <source>
        <dbReference type="ARBA" id="ARBA00018855"/>
    </source>
</evidence>
<accession>A0A4W4EDX2</accession>
<dbReference type="GO" id="GO:0005829">
    <property type="term" value="C:cytosol"/>
    <property type="evidence" value="ECO:0007669"/>
    <property type="project" value="TreeGrafter"/>
</dbReference>
<dbReference type="GO" id="GO:0040037">
    <property type="term" value="P:negative regulation of fibroblast growth factor receptor signaling pathway"/>
    <property type="evidence" value="ECO:0007669"/>
    <property type="project" value="TreeGrafter"/>
</dbReference>
<reference evidence="9" key="5">
    <citation type="submission" date="2025-09" db="UniProtKB">
        <authorList>
            <consortium name="Ensembl"/>
        </authorList>
    </citation>
    <scope>IDENTIFICATION</scope>
</reference>
<reference evidence="10" key="1">
    <citation type="journal article" date="2014" name="Science">
        <title>Nonhuman genetics. Genomic basis for the convergent evolution of electric organs.</title>
        <authorList>
            <person name="Gallant J.R."/>
            <person name="Traeger L.L."/>
            <person name="Volkening J.D."/>
            <person name="Moffett H."/>
            <person name="Chen P.H."/>
            <person name="Novina C.D."/>
            <person name="Phillips G.N.Jr."/>
            <person name="Anand R."/>
            <person name="Wells G.B."/>
            <person name="Pinch M."/>
            <person name="Guth R."/>
            <person name="Unguez G.A."/>
            <person name="Albert J.S."/>
            <person name="Zakon H.H."/>
            <person name="Samanta M.P."/>
            <person name="Sussman M.R."/>
        </authorList>
    </citation>
    <scope>NUCLEOTIDE SEQUENCE [LARGE SCALE GENOMIC DNA]</scope>
</reference>
<keyword evidence="10" id="KW-1185">Reference proteome</keyword>
<dbReference type="Ensembl" id="ENSEEET00000009598.2">
    <property type="protein sequence ID" value="ENSEEEP00000009480.2"/>
    <property type="gene ID" value="ENSEEEG00000004834.2"/>
</dbReference>
<dbReference type="GO" id="GO:0016020">
    <property type="term" value="C:membrane"/>
    <property type="evidence" value="ECO:0007669"/>
    <property type="project" value="UniProtKB-SubCell"/>
</dbReference>
<evidence type="ECO:0000256" key="5">
    <source>
        <dbReference type="ARBA" id="ARBA00022473"/>
    </source>
</evidence>
<comment type="similarity">
    <text evidence="3">Belongs to the sprouty family.</text>
</comment>
<name>A0A4W4EDX2_ELEEL</name>
<dbReference type="PANTHER" id="PTHR12365:SF10">
    <property type="entry name" value="PROTEIN SPROUTY HOMOLOG 1"/>
    <property type="match status" value="1"/>
</dbReference>
<keyword evidence="7" id="KW-0472">Membrane</keyword>
<dbReference type="PANTHER" id="PTHR12365">
    <property type="entry name" value="SPROUTY"/>
    <property type="match status" value="1"/>
</dbReference>
<comment type="subcellular location">
    <subcellularLocation>
        <location evidence="2">Cytoplasm</location>
    </subcellularLocation>
    <subcellularLocation>
        <location evidence="1">Membrane</location>
        <topology evidence="1">Peripheral membrane protein</topology>
    </subcellularLocation>
</comment>
<reference evidence="9" key="3">
    <citation type="submission" date="2020-05" db="EMBL/GenBank/DDBJ databases">
        <title>Electrophorus electricus (electric eel) genome, fEleEle1, primary haplotype.</title>
        <authorList>
            <person name="Myers G."/>
            <person name="Meyer A."/>
            <person name="Fedrigo O."/>
            <person name="Formenti G."/>
            <person name="Rhie A."/>
            <person name="Tracey A."/>
            <person name="Sims Y."/>
            <person name="Jarvis E.D."/>
        </authorList>
    </citation>
    <scope>NUCLEOTIDE SEQUENCE [LARGE SCALE GENOMIC DNA]</scope>
</reference>
<evidence type="ECO:0000256" key="6">
    <source>
        <dbReference type="ARBA" id="ARBA00022490"/>
    </source>
</evidence>
<dbReference type="InterPro" id="IPR007875">
    <property type="entry name" value="Sprouty"/>
</dbReference>
<dbReference type="Pfam" id="PF05210">
    <property type="entry name" value="Sprouty"/>
    <property type="match status" value="1"/>
</dbReference>
<keyword evidence="6" id="KW-0963">Cytoplasm</keyword>
<dbReference type="AlphaFoldDB" id="A0A4W4EDX2"/>
<evidence type="ECO:0000256" key="3">
    <source>
        <dbReference type="ARBA" id="ARBA00010964"/>
    </source>
</evidence>
<evidence type="ECO:0000256" key="1">
    <source>
        <dbReference type="ARBA" id="ARBA00004170"/>
    </source>
</evidence>
<evidence type="ECO:0000313" key="10">
    <source>
        <dbReference type="Proteomes" id="UP000314983"/>
    </source>
</evidence>
<feature type="region of interest" description="Disordered" evidence="8">
    <location>
        <begin position="60"/>
        <end position="118"/>
    </location>
</feature>
<dbReference type="GeneTree" id="ENSGT00950000183055"/>
<evidence type="ECO:0000256" key="8">
    <source>
        <dbReference type="SAM" id="MobiDB-lite"/>
    </source>
</evidence>
<dbReference type="GO" id="GO:0048513">
    <property type="term" value="P:animal organ development"/>
    <property type="evidence" value="ECO:0007669"/>
    <property type="project" value="TreeGrafter"/>
</dbReference>
<protein>
    <recommendedName>
        <fullName evidence="4">Protein sprouty homolog 1</fullName>
    </recommendedName>
</protein>
<dbReference type="Proteomes" id="UP000314983">
    <property type="component" value="Chromosome 1"/>
</dbReference>
<reference evidence="9" key="4">
    <citation type="submission" date="2025-08" db="UniProtKB">
        <authorList>
            <consortium name="Ensembl"/>
        </authorList>
    </citation>
    <scope>IDENTIFICATION</scope>
</reference>
<proteinExistence type="inferred from homology"/>
<dbReference type="PROSITE" id="PS51227">
    <property type="entry name" value="SPR"/>
    <property type="match status" value="1"/>
</dbReference>
<evidence type="ECO:0000256" key="2">
    <source>
        <dbReference type="ARBA" id="ARBA00004496"/>
    </source>
</evidence>
<reference evidence="10" key="2">
    <citation type="journal article" date="2017" name="Sci. Adv.">
        <title>A tail of two voltages: Proteomic comparison of the three electric organs of the electric eel.</title>
        <authorList>
            <person name="Traeger L.L."/>
            <person name="Sabat G."/>
            <person name="Barrett-Wilt G.A."/>
            <person name="Wells G.B."/>
            <person name="Sussman M.R."/>
        </authorList>
    </citation>
    <scope>NUCLEOTIDE SEQUENCE [LARGE SCALE GENOMIC DNA]</scope>
</reference>
<organism evidence="9 10">
    <name type="scientific">Electrophorus electricus</name>
    <name type="common">Electric eel</name>
    <name type="synonym">Gymnotus electricus</name>
    <dbReference type="NCBI Taxonomy" id="8005"/>
    <lineage>
        <taxon>Eukaryota</taxon>
        <taxon>Metazoa</taxon>
        <taxon>Chordata</taxon>
        <taxon>Craniata</taxon>
        <taxon>Vertebrata</taxon>
        <taxon>Euteleostomi</taxon>
        <taxon>Actinopterygii</taxon>
        <taxon>Neopterygii</taxon>
        <taxon>Teleostei</taxon>
        <taxon>Ostariophysi</taxon>
        <taxon>Gymnotiformes</taxon>
        <taxon>Gymnotoidei</taxon>
        <taxon>Gymnotidae</taxon>
        <taxon>Electrophorus</taxon>
    </lineage>
</organism>
<gene>
    <name evidence="9" type="primary">SPRY1</name>
</gene>
<dbReference type="GO" id="GO:0046580">
    <property type="term" value="P:negative regulation of Ras protein signal transduction"/>
    <property type="evidence" value="ECO:0007669"/>
    <property type="project" value="TreeGrafter"/>
</dbReference>
<dbReference type="InterPro" id="IPR051192">
    <property type="entry name" value="Sprouty_domain"/>
</dbReference>
<keyword evidence="5" id="KW-0217">Developmental protein</keyword>
<feature type="compositionally biased region" description="Low complexity" evidence="8">
    <location>
        <begin position="76"/>
        <end position="87"/>
    </location>
</feature>
<sequence length="285" mass="30948">LALRGDRPDLDLPAGAILSLEQIRTVRSCNEYTEGPAAPRRCAPVPAKRERTHEVILVNNNNYEAHCPRPPPLHRSTSSGSSGSASSEQGLLVQSPPSRPARHCRAERPVRTQPKALGSPAQPLLLADALLKQAGRAWPYSPHRFLCERCGKCKCGECTAPRALPSRLACDGQCLCSAESLLEHGTCMCLVKGLFYHCSSQDDAGDSCADQPCSLSRGRCVPRFLCMGLLAPLFPCLLCYPPARACLRACQLCHDHLHRPGCRCKNSNTVYCRLQGWAGPQGKPS</sequence>